<dbReference type="Pfam" id="PF25400">
    <property type="entry name" value="PH_FAN"/>
    <property type="match status" value="1"/>
</dbReference>
<name>A0ABY7EYI8_MYAAR</name>
<dbReference type="InterPro" id="IPR036322">
    <property type="entry name" value="WD40_repeat_dom_sf"/>
</dbReference>
<dbReference type="SMART" id="SM00320">
    <property type="entry name" value="WD40"/>
    <property type="match status" value="2"/>
</dbReference>
<keyword evidence="1" id="KW-0853">WD repeat</keyword>
<dbReference type="Gene3D" id="1.10.1540.10">
    <property type="entry name" value="BEACH domain"/>
    <property type="match status" value="1"/>
</dbReference>
<dbReference type="InterPro" id="IPR057496">
    <property type="entry name" value="FAN-like_PH"/>
</dbReference>
<dbReference type="CDD" id="cd06071">
    <property type="entry name" value="Beach"/>
    <property type="match status" value="1"/>
</dbReference>
<feature type="repeat" description="WD" evidence="1">
    <location>
        <begin position="464"/>
        <end position="497"/>
    </location>
</feature>
<dbReference type="SUPFAM" id="SSF50978">
    <property type="entry name" value="WD40 repeat-like"/>
    <property type="match status" value="1"/>
</dbReference>
<organism evidence="3 4">
    <name type="scientific">Mya arenaria</name>
    <name type="common">Soft-shell clam</name>
    <dbReference type="NCBI Taxonomy" id="6604"/>
    <lineage>
        <taxon>Eukaryota</taxon>
        <taxon>Metazoa</taxon>
        <taxon>Spiralia</taxon>
        <taxon>Lophotrochozoa</taxon>
        <taxon>Mollusca</taxon>
        <taxon>Bivalvia</taxon>
        <taxon>Autobranchia</taxon>
        <taxon>Heteroconchia</taxon>
        <taxon>Euheterodonta</taxon>
        <taxon>Imparidentia</taxon>
        <taxon>Neoheterodontei</taxon>
        <taxon>Myida</taxon>
        <taxon>Myoidea</taxon>
        <taxon>Myidae</taxon>
        <taxon>Mya</taxon>
    </lineage>
</organism>
<keyword evidence="4" id="KW-1185">Reference proteome</keyword>
<reference evidence="3" key="1">
    <citation type="submission" date="2022-11" db="EMBL/GenBank/DDBJ databases">
        <title>Centuries of genome instability and evolution in soft-shell clam transmissible cancer (bioRxiv).</title>
        <authorList>
            <person name="Hart S.F.M."/>
            <person name="Yonemitsu M.A."/>
            <person name="Giersch R.M."/>
            <person name="Beal B.F."/>
            <person name="Arriagada G."/>
            <person name="Davis B.W."/>
            <person name="Ostrander E.A."/>
            <person name="Goff S.P."/>
            <person name="Metzger M.J."/>
        </authorList>
    </citation>
    <scope>NUCLEOTIDE SEQUENCE</scope>
    <source>
        <strain evidence="3">MELC-2E11</strain>
        <tissue evidence="3">Siphon/mantle</tissue>
    </source>
</reference>
<dbReference type="InterPro" id="IPR000409">
    <property type="entry name" value="BEACH_dom"/>
</dbReference>
<dbReference type="Pfam" id="PF02138">
    <property type="entry name" value="Beach"/>
    <property type="match status" value="1"/>
</dbReference>
<dbReference type="InterPro" id="IPR015943">
    <property type="entry name" value="WD40/YVTN_repeat-like_dom_sf"/>
</dbReference>
<accession>A0ABY7EYI8</accession>
<dbReference type="SUPFAM" id="SSF81837">
    <property type="entry name" value="BEACH domain"/>
    <property type="match status" value="1"/>
</dbReference>
<dbReference type="InterPro" id="IPR001680">
    <property type="entry name" value="WD40_rpt"/>
</dbReference>
<dbReference type="PANTHER" id="PTHR13743">
    <property type="entry name" value="BEIGE/BEACH-RELATED"/>
    <property type="match status" value="1"/>
</dbReference>
<sequence length="561" mass="64157">MKKDNVISPYGFQKGEQSHVFCLNYVTVEDCLPLLCQLHRASTLPPADQNSMGLEIICRESASCPHLYLSCKSPAERDNLHDKIMAQKDVSVESSEQQDMTLKWQNGVISNYDYLMYLNSAADRSFYDLTQYPVMPWVIQDFTSTRLDLENPETFRDLSKPIGALSEERLARMKERYDDMPEPKFLYGAHYSTPGYVLFYLSRLAPEYVLCLQNGKFDQPDRMFNSLWELWQNCLHGAADFKELIPEFYESNGNFMVNTGVCNFGVRQDGRPVGNVELPPWAEDSYAFIRKMREALECDYVSKQIHNWIDLIFGYKQRGEEAEKADNVFYYMTYEGAVDLDSITDPNERACIEIQIMEFGQVPKQLFTTPHPVRHGARIEHPISGSHSVAAANGTVKDQSCLVEKDCDKENMSETNKVLPRKVDFSSLNEVLRFSLHKQAITDVKLCLKRKMAFSVSQGPVLLQLDHDYSISDVAVDDSCATMVSATKEGQIYVWDLLTYSLNNMFHAFIRSLAVCYQHVVVGLDGGQIQVWDMERAILLNTCQAHTVIVLFLKTLFWLTS</sequence>
<dbReference type="InterPro" id="IPR036372">
    <property type="entry name" value="BEACH_dom_sf"/>
</dbReference>
<dbReference type="EMBL" id="CP111019">
    <property type="protein sequence ID" value="WAR13489.1"/>
    <property type="molecule type" value="Genomic_DNA"/>
</dbReference>
<evidence type="ECO:0000313" key="4">
    <source>
        <dbReference type="Proteomes" id="UP001164746"/>
    </source>
</evidence>
<dbReference type="PANTHER" id="PTHR13743:SF123">
    <property type="entry name" value="PROTEIN FAN"/>
    <property type="match status" value="1"/>
</dbReference>
<dbReference type="PROSITE" id="PS50197">
    <property type="entry name" value="BEACH"/>
    <property type="match status" value="1"/>
</dbReference>
<dbReference type="InterPro" id="IPR050865">
    <property type="entry name" value="BEACH_Domain"/>
</dbReference>
<evidence type="ECO:0000259" key="2">
    <source>
        <dbReference type="PROSITE" id="PS50197"/>
    </source>
</evidence>
<dbReference type="SMART" id="SM01026">
    <property type="entry name" value="Beach"/>
    <property type="match status" value="1"/>
</dbReference>
<evidence type="ECO:0000256" key="1">
    <source>
        <dbReference type="PROSITE-ProRule" id="PRU00221"/>
    </source>
</evidence>
<dbReference type="Gene3D" id="2.130.10.10">
    <property type="entry name" value="YVTN repeat-like/Quinoprotein amine dehydrogenase"/>
    <property type="match status" value="1"/>
</dbReference>
<dbReference type="PROSITE" id="PS50082">
    <property type="entry name" value="WD_REPEATS_2"/>
    <property type="match status" value="1"/>
</dbReference>
<proteinExistence type="predicted"/>
<evidence type="ECO:0000313" key="3">
    <source>
        <dbReference type="EMBL" id="WAR13489.1"/>
    </source>
</evidence>
<dbReference type="Proteomes" id="UP001164746">
    <property type="component" value="Chromosome 8"/>
</dbReference>
<protein>
    <submittedName>
        <fullName evidence="3">FAN-like protein</fullName>
    </submittedName>
</protein>
<gene>
    <name evidence="3" type="ORF">MAR_027669</name>
</gene>
<feature type="domain" description="BEACH" evidence="2">
    <location>
        <begin position="89"/>
        <end position="374"/>
    </location>
</feature>